<feature type="binding site" evidence="6">
    <location>
        <position position="256"/>
    </location>
    <ligand>
        <name>substrate</name>
    </ligand>
</feature>
<evidence type="ECO:0000256" key="8">
    <source>
        <dbReference type="PROSITE-ProRule" id="PRU01100"/>
    </source>
</evidence>
<dbReference type="OrthoDB" id="9803686at2"/>
<dbReference type="PRINTS" id="PR00739">
    <property type="entry name" value="GLHYDRLASE26"/>
</dbReference>
<dbReference type="Proteomes" id="UP000051950">
    <property type="component" value="Unassembled WGS sequence"/>
</dbReference>
<comment type="subcellular location">
    <subcellularLocation>
        <location evidence="4">Secreted</location>
    </subcellularLocation>
</comment>
<protein>
    <recommendedName>
        <fullName evidence="4">Mannan endo-1,4-beta-mannosidase</fullName>
        <ecNumber evidence="4">3.2.1.78</ecNumber>
    </recommendedName>
</protein>
<dbReference type="GO" id="GO:0016985">
    <property type="term" value="F:mannan endo-1,4-beta-mannosidase activity"/>
    <property type="evidence" value="ECO:0007669"/>
    <property type="project" value="UniProtKB-UniRule"/>
</dbReference>
<keyword evidence="4" id="KW-0964">Secreted</keyword>
<evidence type="ECO:0000313" key="10">
    <source>
        <dbReference type="EMBL" id="KRT17895.1"/>
    </source>
</evidence>
<keyword evidence="11" id="KW-1185">Reference proteome</keyword>
<keyword evidence="3 4" id="KW-0326">Glycosidase</keyword>
<feature type="binding site" evidence="6">
    <location>
        <position position="123"/>
    </location>
    <ligand>
        <name>substrate</name>
    </ligand>
</feature>
<reference evidence="10 11" key="1">
    <citation type="submission" date="2015-11" db="EMBL/GenBank/DDBJ databases">
        <title>Sequence of Pedobacter ginsenosidimutans.</title>
        <authorList>
            <person name="Carson E."/>
            <person name="Keyser V."/>
            <person name="Newman J."/>
            <person name="Miller J."/>
        </authorList>
    </citation>
    <scope>NUCLEOTIDE SEQUENCE [LARGE SCALE GENOMIC DNA]</scope>
    <source>
        <strain evidence="10 11">KACC 14530</strain>
    </source>
</reference>
<dbReference type="Pfam" id="PF02156">
    <property type="entry name" value="Glyco_hydro_26"/>
    <property type="match status" value="1"/>
</dbReference>
<dbReference type="SUPFAM" id="SSF51445">
    <property type="entry name" value="(Trans)glycosidases"/>
    <property type="match status" value="1"/>
</dbReference>
<evidence type="ECO:0000256" key="6">
    <source>
        <dbReference type="PIRSR" id="PIRSR018168-2"/>
    </source>
</evidence>
<dbReference type="PANTHER" id="PTHR40079">
    <property type="entry name" value="MANNAN ENDO-1,4-BETA-MANNOSIDASE E-RELATED"/>
    <property type="match status" value="1"/>
</dbReference>
<proteinExistence type="inferred from homology"/>
<dbReference type="STRING" id="687842.ASU31_00955"/>
<organism evidence="10 11">
    <name type="scientific">Pedobacter ginsenosidimutans</name>
    <dbReference type="NCBI Taxonomy" id="687842"/>
    <lineage>
        <taxon>Bacteria</taxon>
        <taxon>Pseudomonadati</taxon>
        <taxon>Bacteroidota</taxon>
        <taxon>Sphingobacteriia</taxon>
        <taxon>Sphingobacteriales</taxon>
        <taxon>Sphingobacteriaceae</taxon>
        <taxon>Pedobacter</taxon>
    </lineage>
</organism>
<dbReference type="EMBL" id="LMZQ01000001">
    <property type="protein sequence ID" value="KRT17895.1"/>
    <property type="molecule type" value="Genomic_DNA"/>
</dbReference>
<dbReference type="InterPro" id="IPR000805">
    <property type="entry name" value="Glyco_hydro_26"/>
</dbReference>
<keyword evidence="2 4" id="KW-0378">Hydrolase</keyword>
<gene>
    <name evidence="10" type="ORF">ASU31_00955</name>
</gene>
<dbReference type="InterPro" id="IPR017853">
    <property type="entry name" value="GH"/>
</dbReference>
<evidence type="ECO:0000256" key="1">
    <source>
        <dbReference type="ARBA" id="ARBA00007754"/>
    </source>
</evidence>
<feature type="binding site" evidence="6">
    <location>
        <position position="190"/>
    </location>
    <ligand>
        <name>substrate</name>
    </ligand>
</feature>
<dbReference type="EC" id="3.2.1.78" evidence="4"/>
<comment type="caution">
    <text evidence="10">The sequence shown here is derived from an EMBL/GenBank/DDBJ whole genome shotgun (WGS) entry which is preliminary data.</text>
</comment>
<feature type="site" description="Plays an important role in maintaining the position of the catalytic nucleophile" evidence="7">
    <location>
        <position position="184"/>
    </location>
</feature>
<feature type="active site" description="Nucleophile" evidence="5 8">
    <location>
        <position position="293"/>
    </location>
</feature>
<dbReference type="PANTHER" id="PTHR40079:SF4">
    <property type="entry name" value="GH26 DOMAIN-CONTAINING PROTEIN-RELATED"/>
    <property type="match status" value="1"/>
</dbReference>
<evidence type="ECO:0000256" key="2">
    <source>
        <dbReference type="ARBA" id="ARBA00022801"/>
    </source>
</evidence>
<dbReference type="AlphaFoldDB" id="A0A0T5VVK7"/>
<feature type="active site" description="Proton donor" evidence="5 8">
    <location>
        <position position="185"/>
    </location>
</feature>
<dbReference type="InterPro" id="IPR022790">
    <property type="entry name" value="GH26_dom"/>
</dbReference>
<comment type="catalytic activity">
    <reaction evidence="4">
        <text>Random hydrolysis of (1-&gt;4)-beta-D-mannosidic linkages in mannans, galactomannans and glucomannans.</text>
        <dbReference type="EC" id="3.2.1.78"/>
    </reaction>
</comment>
<dbReference type="Gene3D" id="3.20.20.80">
    <property type="entry name" value="Glycosidases"/>
    <property type="match status" value="1"/>
</dbReference>
<keyword evidence="4" id="KW-0119">Carbohydrate metabolism</keyword>
<name>A0A0T5VVK7_9SPHI</name>
<dbReference type="GO" id="GO:0006080">
    <property type="term" value="P:substituted mannan metabolic process"/>
    <property type="evidence" value="ECO:0007669"/>
    <property type="project" value="UniProtKB-UniRule"/>
</dbReference>
<accession>A0A0T5VVK7</accession>
<dbReference type="PIRSF" id="PIRSF018168">
    <property type="entry name" value="Mannan-1_4-beta-mannosidase"/>
    <property type="match status" value="1"/>
</dbReference>
<evidence type="ECO:0000256" key="3">
    <source>
        <dbReference type="ARBA" id="ARBA00023295"/>
    </source>
</evidence>
<dbReference type="RefSeq" id="WP_057930525.1">
    <property type="nucleotide sequence ID" value="NZ_LMZQ01000001.1"/>
</dbReference>
<comment type="similarity">
    <text evidence="1 4 8">Belongs to the glycosyl hydrolase 26 family.</text>
</comment>
<dbReference type="PROSITE" id="PS51764">
    <property type="entry name" value="GH26"/>
    <property type="match status" value="1"/>
</dbReference>
<evidence type="ECO:0000313" key="11">
    <source>
        <dbReference type="Proteomes" id="UP000051950"/>
    </source>
</evidence>
<evidence type="ECO:0000259" key="9">
    <source>
        <dbReference type="PROSITE" id="PS51764"/>
    </source>
</evidence>
<evidence type="ECO:0000256" key="7">
    <source>
        <dbReference type="PIRSR" id="PIRSR018168-3"/>
    </source>
</evidence>
<evidence type="ECO:0000256" key="5">
    <source>
        <dbReference type="PIRSR" id="PIRSR018168-1"/>
    </source>
</evidence>
<sequence>MIKKIVPLFLFFCMLFVAVFGQLIDRKATPETKNLYKNLIRLSGKKVLFGHQDDMAYGVGWKYQEGRSDIKDLTGEYPAVFGWDVSGLETGKAQNIDGVPFEKMRGYIKKAYDMGAINTLSWHMDNPFNGKTSWDTVSVAVRSILPKGEKHMLYKSWLDRFSVFANSLKGTDGKLIPVLFRPFHENGGGWFWWGKKSCSPQEYEALWQFTVQYLRDKKHLHNLIYVFNPCDFRTEEQYLERYPGNNFVDVLSFDYYQYGGIEKGVLFKQDVSTCLAIQNKIAKKTRKLSALAETGFVEIPDAVWWTGVFSKAIEDNKPSYVLFWRNAGYREKEKDNHYYAPYPGQVSAPDFLGFLKGNNILLQKGLRRYSIYK</sequence>
<dbReference type="GO" id="GO:0005576">
    <property type="term" value="C:extracellular region"/>
    <property type="evidence" value="ECO:0007669"/>
    <property type="project" value="UniProtKB-SubCell"/>
</dbReference>
<dbReference type="InterPro" id="IPR016714">
    <property type="entry name" value="MANB/E"/>
</dbReference>
<evidence type="ECO:0000256" key="4">
    <source>
        <dbReference type="PIRNR" id="PIRNR018168"/>
    </source>
</evidence>
<feature type="domain" description="GH26" evidence="9">
    <location>
        <begin position="30"/>
        <end position="364"/>
    </location>
</feature>